<organism evidence="3">
    <name type="scientific">Oikopleura dioica</name>
    <name type="common">Tunicate</name>
    <dbReference type="NCBI Taxonomy" id="34765"/>
    <lineage>
        <taxon>Eukaryota</taxon>
        <taxon>Metazoa</taxon>
        <taxon>Chordata</taxon>
        <taxon>Tunicata</taxon>
        <taxon>Appendicularia</taxon>
        <taxon>Copelata</taxon>
        <taxon>Oikopleuridae</taxon>
        <taxon>Oikopleura</taxon>
    </lineage>
</organism>
<sequence>MKFSKILIFFSAVRACEEIIIGNESIAASDSRKYFEQDCVQAGEEFEIQAQIECSFLSGKGTPWYILLESNSKIKNFGYYVSLSRESIVFKLRTGTGTIIFNVNKGDCVEGEYLDSRFALVKNGENWEQTLSINGELKDWLVSPTEPAHGKIEFWYYIFFQSIIKKYAINDQPTKWSLPQTTSSLTTTSTPTTNCIGFEMLPTNLTASRSDAKRICRLLGGELPYFENQQELDLFESLRAGENRVDWLRLKENKRGIKFFVEKKEPEILNWDENEPSGEGRCVTANDVDQKWNTRDCEEKRHVTCKMESELYC</sequence>
<reference evidence="3" key="1">
    <citation type="journal article" date="2010" name="Science">
        <title>Plasticity of animal genome architecture unmasked by rapid evolution of a pelagic tunicate.</title>
        <authorList>
            <person name="Denoeud F."/>
            <person name="Henriet S."/>
            <person name="Mungpakdee S."/>
            <person name="Aury J.M."/>
            <person name="Da Silva C."/>
            <person name="Brinkmann H."/>
            <person name="Mikhaleva J."/>
            <person name="Olsen L.C."/>
            <person name="Jubin C."/>
            <person name="Canestro C."/>
            <person name="Bouquet J.M."/>
            <person name="Danks G."/>
            <person name="Poulain J."/>
            <person name="Campsteijn C."/>
            <person name="Adamski M."/>
            <person name="Cross I."/>
            <person name="Yadetie F."/>
            <person name="Muffato M."/>
            <person name="Louis A."/>
            <person name="Butcher S."/>
            <person name="Tsagkogeorga G."/>
            <person name="Konrad A."/>
            <person name="Singh S."/>
            <person name="Jensen M.F."/>
            <person name="Cong E.H."/>
            <person name="Eikeseth-Otteraa H."/>
            <person name="Noel B."/>
            <person name="Anthouard V."/>
            <person name="Porcel B.M."/>
            <person name="Kachouri-Lafond R."/>
            <person name="Nishino A."/>
            <person name="Ugolini M."/>
            <person name="Chourrout P."/>
            <person name="Nishida H."/>
            <person name="Aasland R."/>
            <person name="Huzurbazar S."/>
            <person name="Westhof E."/>
            <person name="Delsuc F."/>
            <person name="Lehrach H."/>
            <person name="Reinhardt R."/>
            <person name="Weissenbach J."/>
            <person name="Roy S.W."/>
            <person name="Artiguenave F."/>
            <person name="Postlethwait J.H."/>
            <person name="Manak J.R."/>
            <person name="Thompson E.M."/>
            <person name="Jaillon O."/>
            <person name="Du Pasquier L."/>
            <person name="Boudinot P."/>
            <person name="Liberles D.A."/>
            <person name="Volff J.N."/>
            <person name="Philippe H."/>
            <person name="Lenhard B."/>
            <person name="Roest Crollius H."/>
            <person name="Wincker P."/>
            <person name="Chourrout D."/>
        </authorList>
    </citation>
    <scope>NUCLEOTIDE SEQUENCE [LARGE SCALE GENOMIC DNA]</scope>
</reference>
<evidence type="ECO:0000259" key="2">
    <source>
        <dbReference type="PROSITE" id="PS50041"/>
    </source>
</evidence>
<dbReference type="Pfam" id="PF00059">
    <property type="entry name" value="Lectin_C"/>
    <property type="match status" value="1"/>
</dbReference>
<accession>E4Z305</accession>
<feature type="chain" id="PRO_5013175279" description="C-type lectin domain-containing protein" evidence="1">
    <location>
        <begin position="16"/>
        <end position="313"/>
    </location>
</feature>
<gene>
    <name evidence="3" type="ORF">GSOID_T00025748001</name>
</gene>
<feature type="domain" description="C-type lectin" evidence="2">
    <location>
        <begin position="191"/>
        <end position="306"/>
    </location>
</feature>
<evidence type="ECO:0000256" key="1">
    <source>
        <dbReference type="SAM" id="SignalP"/>
    </source>
</evidence>
<dbReference type="SMART" id="SM00034">
    <property type="entry name" value="CLECT"/>
    <property type="match status" value="1"/>
</dbReference>
<dbReference type="InterPro" id="IPR001304">
    <property type="entry name" value="C-type_lectin-like"/>
</dbReference>
<name>E4Z305_OIKDI</name>
<dbReference type="EMBL" id="FN656855">
    <property type="protein sequence ID" value="CBY42083.1"/>
    <property type="molecule type" value="Genomic_DNA"/>
</dbReference>
<feature type="signal peptide" evidence="1">
    <location>
        <begin position="1"/>
        <end position="15"/>
    </location>
</feature>
<dbReference type="CDD" id="cd00037">
    <property type="entry name" value="CLECT"/>
    <property type="match status" value="1"/>
</dbReference>
<dbReference type="Proteomes" id="UP000011014">
    <property type="component" value="Unassembled WGS sequence"/>
</dbReference>
<keyword evidence="1" id="KW-0732">Signal</keyword>
<protein>
    <recommendedName>
        <fullName evidence="2">C-type lectin domain-containing protein</fullName>
    </recommendedName>
</protein>
<dbReference type="PROSITE" id="PS50041">
    <property type="entry name" value="C_TYPE_LECTIN_2"/>
    <property type="match status" value="1"/>
</dbReference>
<dbReference type="AlphaFoldDB" id="E4Z305"/>
<evidence type="ECO:0000313" key="3">
    <source>
        <dbReference type="EMBL" id="CBY42083.1"/>
    </source>
</evidence>
<dbReference type="InterPro" id="IPR016187">
    <property type="entry name" value="CTDL_fold"/>
</dbReference>
<dbReference type="InterPro" id="IPR016186">
    <property type="entry name" value="C-type_lectin-like/link_sf"/>
</dbReference>
<proteinExistence type="predicted"/>
<dbReference type="SUPFAM" id="SSF56436">
    <property type="entry name" value="C-type lectin-like"/>
    <property type="match status" value="1"/>
</dbReference>
<dbReference type="Gene3D" id="3.10.100.10">
    <property type="entry name" value="Mannose-Binding Protein A, subunit A"/>
    <property type="match status" value="1"/>
</dbReference>